<comment type="caution">
    <text evidence="1">The sequence shown here is derived from an EMBL/GenBank/DDBJ whole genome shotgun (WGS) entry which is preliminary data.</text>
</comment>
<dbReference type="STRING" id="1798543.A2898_02010"/>
<name>A0A1G2B4C0_9BACT</name>
<dbReference type="EMBL" id="MHKE01000012">
    <property type="protein sequence ID" value="OGY84022.1"/>
    <property type="molecule type" value="Genomic_DNA"/>
</dbReference>
<reference evidence="1 2" key="1">
    <citation type="journal article" date="2016" name="Nat. Commun.">
        <title>Thousands of microbial genomes shed light on interconnected biogeochemical processes in an aquifer system.</title>
        <authorList>
            <person name="Anantharaman K."/>
            <person name="Brown C.T."/>
            <person name="Hug L.A."/>
            <person name="Sharon I."/>
            <person name="Castelle C.J."/>
            <person name="Probst A.J."/>
            <person name="Thomas B.C."/>
            <person name="Singh A."/>
            <person name="Wilkins M.J."/>
            <person name="Karaoz U."/>
            <person name="Brodie E.L."/>
            <person name="Williams K.H."/>
            <person name="Hubbard S.S."/>
            <person name="Banfield J.F."/>
        </authorList>
    </citation>
    <scope>NUCLEOTIDE SEQUENCE [LARGE SCALE GENOMIC DNA]</scope>
</reference>
<accession>A0A1G2B4C0</accession>
<dbReference type="AlphaFoldDB" id="A0A1G2B4C0"/>
<proteinExistence type="predicted"/>
<protein>
    <submittedName>
        <fullName evidence="1">Uncharacterized protein</fullName>
    </submittedName>
</protein>
<organism evidence="1 2">
    <name type="scientific">Candidatus Kerfeldbacteria bacterium RIFCSPLOWO2_01_FULL_48_11</name>
    <dbReference type="NCBI Taxonomy" id="1798543"/>
    <lineage>
        <taxon>Bacteria</taxon>
        <taxon>Candidatus Kerfeldiibacteriota</taxon>
    </lineage>
</organism>
<evidence type="ECO:0000313" key="2">
    <source>
        <dbReference type="Proteomes" id="UP000179164"/>
    </source>
</evidence>
<evidence type="ECO:0000313" key="1">
    <source>
        <dbReference type="EMBL" id="OGY84022.1"/>
    </source>
</evidence>
<gene>
    <name evidence="1" type="ORF">A2898_02010</name>
</gene>
<dbReference type="Proteomes" id="UP000179164">
    <property type="component" value="Unassembled WGS sequence"/>
</dbReference>
<sequence>MKKKEVLEYAPDEVRSKILSFLVAHRKKARGLDSLMASSSEIKKAMAVVGVRQNDVVQNLDYLVQHGWVDERVIKRPYKTPRGFEVPNEKHLFGLSEIGLKFVEGESEFDRTSAFSGINITNIGGVTVVGSNNVVRNEFIDVLRAFNQLEGAVKMSDKLSEEQKLDVQADVQTIKSQLSKAQPDKSIVQKAMESISFVGSLPGVVEVFNAAYHATQRIIGL</sequence>